<dbReference type="EMBL" id="VSSQ01055824">
    <property type="protein sequence ID" value="MPN09695.1"/>
    <property type="molecule type" value="Genomic_DNA"/>
</dbReference>
<comment type="similarity">
    <text evidence="1">Belongs to the anti-sigma-factor antagonist family.</text>
</comment>
<dbReference type="GO" id="GO:0043856">
    <property type="term" value="F:anti-sigma factor antagonist activity"/>
    <property type="evidence" value="ECO:0007669"/>
    <property type="project" value="InterPro"/>
</dbReference>
<evidence type="ECO:0000313" key="3">
    <source>
        <dbReference type="EMBL" id="MPN09695.1"/>
    </source>
</evidence>
<sequence length="105" mass="11417">MTITKTLDGAELTVALTGRLDTNTAPQLEAELKTALGGVSSLTLEFGELDYISSAGLRVLLSAQKLMSRQGKLVIRHVNESIMEVFTVTGFIDILTIEREGYQES</sequence>
<dbReference type="AlphaFoldDB" id="A0A645F5S5"/>
<dbReference type="InterPro" id="IPR002645">
    <property type="entry name" value="STAS_dom"/>
</dbReference>
<dbReference type="Gene3D" id="3.30.750.24">
    <property type="entry name" value="STAS domain"/>
    <property type="match status" value="1"/>
</dbReference>
<dbReference type="InterPro" id="IPR036513">
    <property type="entry name" value="STAS_dom_sf"/>
</dbReference>
<dbReference type="SUPFAM" id="SSF52091">
    <property type="entry name" value="SpoIIaa-like"/>
    <property type="match status" value="1"/>
</dbReference>
<name>A0A645F5S5_9ZZZZ</name>
<dbReference type="InterPro" id="IPR003658">
    <property type="entry name" value="Anti-sigma_ant"/>
</dbReference>
<evidence type="ECO:0000259" key="2">
    <source>
        <dbReference type="PROSITE" id="PS50801"/>
    </source>
</evidence>
<protein>
    <submittedName>
        <fullName evidence="3">Putative anti-sigma factor antagonist BtrV</fullName>
    </submittedName>
</protein>
<organism evidence="3">
    <name type="scientific">bioreactor metagenome</name>
    <dbReference type="NCBI Taxonomy" id="1076179"/>
    <lineage>
        <taxon>unclassified sequences</taxon>
        <taxon>metagenomes</taxon>
        <taxon>ecological metagenomes</taxon>
    </lineage>
</organism>
<evidence type="ECO:0000256" key="1">
    <source>
        <dbReference type="ARBA" id="ARBA00009013"/>
    </source>
</evidence>
<dbReference type="Pfam" id="PF13466">
    <property type="entry name" value="STAS_2"/>
    <property type="match status" value="1"/>
</dbReference>
<dbReference type="CDD" id="cd07043">
    <property type="entry name" value="STAS_anti-anti-sigma_factors"/>
    <property type="match status" value="1"/>
</dbReference>
<feature type="domain" description="STAS" evidence="2">
    <location>
        <begin position="12"/>
        <end position="105"/>
    </location>
</feature>
<dbReference type="PANTHER" id="PTHR33495">
    <property type="entry name" value="ANTI-SIGMA FACTOR ANTAGONIST TM_1081-RELATED-RELATED"/>
    <property type="match status" value="1"/>
</dbReference>
<proteinExistence type="inferred from homology"/>
<reference evidence="3" key="1">
    <citation type="submission" date="2019-08" db="EMBL/GenBank/DDBJ databases">
        <authorList>
            <person name="Kucharzyk K."/>
            <person name="Murdoch R.W."/>
            <person name="Higgins S."/>
            <person name="Loffler F."/>
        </authorList>
    </citation>
    <scope>NUCLEOTIDE SEQUENCE</scope>
</reference>
<dbReference type="PROSITE" id="PS50801">
    <property type="entry name" value="STAS"/>
    <property type="match status" value="1"/>
</dbReference>
<accession>A0A645F5S5</accession>
<comment type="caution">
    <text evidence="3">The sequence shown here is derived from an EMBL/GenBank/DDBJ whole genome shotgun (WGS) entry which is preliminary data.</text>
</comment>
<dbReference type="InterPro" id="IPR058548">
    <property type="entry name" value="MlaB-like_STAS"/>
</dbReference>
<gene>
    <name evidence="3" type="primary">btrV_5</name>
    <name evidence="3" type="ORF">SDC9_156987</name>
</gene>
<dbReference type="NCBIfam" id="TIGR00377">
    <property type="entry name" value="ant_ant_sig"/>
    <property type="match status" value="1"/>
</dbReference>